<dbReference type="OrthoDB" id="527990at2759"/>
<comment type="caution">
    <text evidence="11">The sequence shown here is derived from an EMBL/GenBank/DDBJ whole genome shotgun (WGS) entry which is preliminary data.</text>
</comment>
<dbReference type="GO" id="GO:0006508">
    <property type="term" value="P:proteolysis"/>
    <property type="evidence" value="ECO:0007669"/>
    <property type="project" value="UniProtKB-KW"/>
</dbReference>
<organism evidence="11 12">
    <name type="scientific">Armadillidium nasatum</name>
    <dbReference type="NCBI Taxonomy" id="96803"/>
    <lineage>
        <taxon>Eukaryota</taxon>
        <taxon>Metazoa</taxon>
        <taxon>Ecdysozoa</taxon>
        <taxon>Arthropoda</taxon>
        <taxon>Crustacea</taxon>
        <taxon>Multicrustacea</taxon>
        <taxon>Malacostraca</taxon>
        <taxon>Eumalacostraca</taxon>
        <taxon>Peracarida</taxon>
        <taxon>Isopoda</taxon>
        <taxon>Oniscidea</taxon>
        <taxon>Crinocheta</taxon>
        <taxon>Armadillidiidae</taxon>
        <taxon>Armadillidium</taxon>
    </lineage>
</organism>
<dbReference type="PANTHER" id="PTHR10942:SF0">
    <property type="entry name" value="LEISHMANOLYSIN-LIKE PEPTIDASE"/>
    <property type="match status" value="1"/>
</dbReference>
<accession>A0A5N5TIM4</accession>
<evidence type="ECO:0000256" key="5">
    <source>
        <dbReference type="ARBA" id="ARBA00022833"/>
    </source>
</evidence>
<dbReference type="GO" id="GO:0046872">
    <property type="term" value="F:metal ion binding"/>
    <property type="evidence" value="ECO:0007669"/>
    <property type="project" value="UniProtKB-KW"/>
</dbReference>
<dbReference type="SUPFAM" id="SSF55486">
    <property type="entry name" value="Metalloproteases ('zincins'), catalytic domain"/>
    <property type="match status" value="1"/>
</dbReference>
<dbReference type="EC" id="3.4.24.-" evidence="10"/>
<dbReference type="PANTHER" id="PTHR10942">
    <property type="entry name" value="LEISHMANOLYSIN-LIKE PEPTIDASE"/>
    <property type="match status" value="1"/>
</dbReference>
<evidence type="ECO:0000256" key="2">
    <source>
        <dbReference type="ARBA" id="ARBA00022670"/>
    </source>
</evidence>
<dbReference type="FunFam" id="3.90.132.10:FF:000001">
    <property type="entry name" value="leishmanolysin-like peptidase isoform X2"/>
    <property type="match status" value="1"/>
</dbReference>
<comment type="cofactor">
    <cofactor evidence="9 10">
        <name>Zn(2+)</name>
        <dbReference type="ChEBI" id="CHEBI:29105"/>
    </cofactor>
    <text evidence="9 10">Binds 1 zinc ion per subunit.</text>
</comment>
<dbReference type="Proteomes" id="UP000326759">
    <property type="component" value="Unassembled WGS sequence"/>
</dbReference>
<dbReference type="Gene3D" id="2.30.34.10">
    <property type="entry name" value="Leishmanolysin domain 4"/>
    <property type="match status" value="1"/>
</dbReference>
<dbReference type="Gene3D" id="3.90.132.10">
    <property type="entry name" value="Leishmanolysin , domain 2"/>
    <property type="match status" value="1"/>
</dbReference>
<name>A0A5N5TIM4_9CRUS</name>
<dbReference type="GO" id="GO:0004222">
    <property type="term" value="F:metalloendopeptidase activity"/>
    <property type="evidence" value="ECO:0007669"/>
    <property type="project" value="UniProtKB-UniRule"/>
</dbReference>
<evidence type="ECO:0000313" key="12">
    <source>
        <dbReference type="Proteomes" id="UP000326759"/>
    </source>
</evidence>
<keyword evidence="2 10" id="KW-0645">Protease</keyword>
<keyword evidence="12" id="KW-1185">Reference proteome</keyword>
<feature type="active site" evidence="8">
    <location>
        <position position="106"/>
    </location>
</feature>
<dbReference type="Pfam" id="PF01457">
    <property type="entry name" value="Peptidase_M8"/>
    <property type="match status" value="1"/>
</dbReference>
<sequence>MIVQFIAVKYWEKALMGCRVCDSVGNDCHLQTPAKGKGIVDTDFIFYISALQTDRCKKGFTVAYAAHCQQESTLDRPIAGHVNLCPFSISIKKQEVQTLLSTVKHEILHALGFSVSLYAYFRDDNGEPLTERTESGKPPLNEQLQARQWSDKIIKKIVRNDWLVREGEIKKQINMMVTPNVAREAKNHFDCPTLEGGELEDQGFDGTALTHWEKRAFENEAMTGTHTQNPVYSRITLALMEDTGWYYANYYMAQPLKWGQGLGCTFAKGSCMKWITEQISKGKSIHPYCNKVKNDPLETECTDDRNSVALCNLIEYPTPLPFHYQNFRSIPSISRIDVGKFGGSVSLADFCPYIQEFTWKSQNVIVRGSHCHFKENSPDDDRNFALEIYSNSSKCFNHESDWVEKKCAKERQWQHWGSGCYQYSCTDGRLHIHVANNTYQCFHENQVIPIKILYNDWLHEGTIICPPCSELCEKPKFKC</sequence>
<evidence type="ECO:0000256" key="1">
    <source>
        <dbReference type="ARBA" id="ARBA00005860"/>
    </source>
</evidence>
<evidence type="ECO:0000256" key="7">
    <source>
        <dbReference type="ARBA" id="ARBA00039717"/>
    </source>
</evidence>
<dbReference type="EMBL" id="SEYY01000951">
    <property type="protein sequence ID" value="KAB7506187.1"/>
    <property type="molecule type" value="Genomic_DNA"/>
</dbReference>
<protein>
    <recommendedName>
        <fullName evidence="7 10">Leishmanolysin-like peptidase</fullName>
        <ecNumber evidence="10">3.4.24.-</ecNumber>
    </recommendedName>
</protein>
<dbReference type="GO" id="GO:0007155">
    <property type="term" value="P:cell adhesion"/>
    <property type="evidence" value="ECO:0007669"/>
    <property type="project" value="InterPro"/>
</dbReference>
<evidence type="ECO:0000256" key="4">
    <source>
        <dbReference type="ARBA" id="ARBA00022801"/>
    </source>
</evidence>
<evidence type="ECO:0000256" key="3">
    <source>
        <dbReference type="ARBA" id="ARBA00022723"/>
    </source>
</evidence>
<dbReference type="InterPro" id="IPR001577">
    <property type="entry name" value="Peptidase_M8"/>
</dbReference>
<dbReference type="GO" id="GO:0005737">
    <property type="term" value="C:cytoplasm"/>
    <property type="evidence" value="ECO:0007669"/>
    <property type="project" value="TreeGrafter"/>
</dbReference>
<comment type="similarity">
    <text evidence="1 10">Belongs to the peptidase M8 family.</text>
</comment>
<proteinExistence type="inferred from homology"/>
<feature type="binding site" evidence="9">
    <location>
        <position position="105"/>
    </location>
    <ligand>
        <name>Zn(2+)</name>
        <dbReference type="ChEBI" id="CHEBI:29105"/>
        <note>catalytic</note>
    </ligand>
</feature>
<keyword evidence="6 9" id="KW-0482">Metalloprotease</keyword>
<feature type="binding site" evidence="9">
    <location>
        <position position="211"/>
    </location>
    <ligand>
        <name>Zn(2+)</name>
        <dbReference type="ChEBI" id="CHEBI:29105"/>
        <note>catalytic</note>
    </ligand>
</feature>
<evidence type="ECO:0000256" key="6">
    <source>
        <dbReference type="ARBA" id="ARBA00023049"/>
    </source>
</evidence>
<evidence type="ECO:0000256" key="8">
    <source>
        <dbReference type="PIRSR" id="PIRSR601577-1"/>
    </source>
</evidence>
<dbReference type="AlphaFoldDB" id="A0A5N5TIM4"/>
<keyword evidence="5 9" id="KW-0862">Zinc</keyword>
<feature type="binding site" evidence="9">
    <location>
        <position position="109"/>
    </location>
    <ligand>
        <name>Zn(2+)</name>
        <dbReference type="ChEBI" id="CHEBI:29105"/>
        <note>catalytic</note>
    </ligand>
</feature>
<keyword evidence="3 9" id="KW-0479">Metal-binding</keyword>
<dbReference type="Gene3D" id="3.10.170.20">
    <property type="match status" value="1"/>
</dbReference>
<dbReference type="GO" id="GO:0016020">
    <property type="term" value="C:membrane"/>
    <property type="evidence" value="ECO:0007669"/>
    <property type="project" value="InterPro"/>
</dbReference>
<dbReference type="Gene3D" id="2.10.55.10">
    <property type="entry name" value="Leishmanolysin domain 3"/>
    <property type="match status" value="1"/>
</dbReference>
<evidence type="ECO:0000313" key="11">
    <source>
        <dbReference type="EMBL" id="KAB7506187.1"/>
    </source>
</evidence>
<gene>
    <name evidence="11" type="ORF">Anas_02873</name>
</gene>
<evidence type="ECO:0000256" key="9">
    <source>
        <dbReference type="PIRSR" id="PIRSR601577-2"/>
    </source>
</evidence>
<keyword evidence="4 10" id="KW-0378">Hydrolase</keyword>
<evidence type="ECO:0000256" key="10">
    <source>
        <dbReference type="RuleBase" id="RU366077"/>
    </source>
</evidence>
<reference evidence="11 12" key="1">
    <citation type="journal article" date="2019" name="PLoS Biol.">
        <title>Sex chromosomes control vertical transmission of feminizing Wolbachia symbionts in an isopod.</title>
        <authorList>
            <person name="Becking T."/>
            <person name="Chebbi M.A."/>
            <person name="Giraud I."/>
            <person name="Moumen B."/>
            <person name="Laverre T."/>
            <person name="Caubet Y."/>
            <person name="Peccoud J."/>
            <person name="Gilbert C."/>
            <person name="Cordaux R."/>
        </authorList>
    </citation>
    <scope>NUCLEOTIDE SEQUENCE [LARGE SCALE GENOMIC DNA]</scope>
    <source>
        <strain evidence="11">ANa2</strain>
        <tissue evidence="11">Whole body excluding digestive tract and cuticle</tissue>
    </source>
</reference>